<dbReference type="InterPro" id="IPR033714">
    <property type="entry name" value="tRNA_bind_bactPheRS"/>
</dbReference>
<dbReference type="PROSITE" id="PS51447">
    <property type="entry name" value="FDX_ACB"/>
    <property type="match status" value="1"/>
</dbReference>
<dbReference type="NCBIfam" id="TIGR00472">
    <property type="entry name" value="pheT_bact"/>
    <property type="match status" value="1"/>
</dbReference>
<dbReference type="CDD" id="cd02796">
    <property type="entry name" value="tRNA_bind_bactPheRS"/>
    <property type="match status" value="1"/>
</dbReference>
<dbReference type="FunFam" id="3.50.40.10:FF:000001">
    <property type="entry name" value="Phenylalanine--tRNA ligase beta subunit"/>
    <property type="match status" value="1"/>
</dbReference>
<dbReference type="OrthoDB" id="9805455at2"/>
<dbReference type="SUPFAM" id="SSF54991">
    <property type="entry name" value="Anticodon-binding domain of PheRS"/>
    <property type="match status" value="1"/>
</dbReference>
<evidence type="ECO:0000256" key="15">
    <source>
        <dbReference type="HAMAP-Rule" id="MF_00283"/>
    </source>
</evidence>
<dbReference type="GO" id="GO:0006432">
    <property type="term" value="P:phenylalanyl-tRNA aminoacylation"/>
    <property type="evidence" value="ECO:0007669"/>
    <property type="project" value="UniProtKB-UniRule"/>
</dbReference>
<dbReference type="GO" id="GO:0005524">
    <property type="term" value="F:ATP binding"/>
    <property type="evidence" value="ECO:0007669"/>
    <property type="project" value="UniProtKB-UniRule"/>
</dbReference>
<dbReference type="FunFam" id="3.30.56.10:FF:000002">
    <property type="entry name" value="Phenylalanine--tRNA ligase beta subunit"/>
    <property type="match status" value="1"/>
</dbReference>
<evidence type="ECO:0000256" key="11">
    <source>
        <dbReference type="ARBA" id="ARBA00022884"/>
    </source>
</evidence>
<comment type="similarity">
    <text evidence="2 15">Belongs to the phenylalanyl-tRNA synthetase beta subunit family. Type 1 subfamily.</text>
</comment>
<dbReference type="SUPFAM" id="SSF55681">
    <property type="entry name" value="Class II aaRS and biotin synthetases"/>
    <property type="match status" value="1"/>
</dbReference>
<dbReference type="Gene3D" id="2.40.50.140">
    <property type="entry name" value="Nucleic acid-binding proteins"/>
    <property type="match status" value="1"/>
</dbReference>
<dbReference type="RefSeq" id="WP_126322685.1">
    <property type="nucleotide sequence ID" value="NZ_AP018005.1"/>
</dbReference>
<dbReference type="Pfam" id="PF03484">
    <property type="entry name" value="B5"/>
    <property type="match status" value="1"/>
</dbReference>
<dbReference type="InterPro" id="IPR045060">
    <property type="entry name" value="Phe-tRNA-ligase_IIc_bsu"/>
</dbReference>
<keyword evidence="10 15" id="KW-0460">Magnesium</keyword>
<comment type="subcellular location">
    <subcellularLocation>
        <location evidence="1 15">Cytoplasm</location>
    </subcellularLocation>
</comment>
<evidence type="ECO:0000259" key="18">
    <source>
        <dbReference type="PROSITE" id="PS51447"/>
    </source>
</evidence>
<dbReference type="InterPro" id="IPR002547">
    <property type="entry name" value="tRNA-bd_dom"/>
</dbReference>
<feature type="binding site" evidence="15">
    <location>
        <position position="463"/>
    </location>
    <ligand>
        <name>Mg(2+)</name>
        <dbReference type="ChEBI" id="CHEBI:18420"/>
        <note>shared with alpha subunit</note>
    </ligand>
</feature>
<organism evidence="20 21">
    <name type="scientific">Candidatus Rickettsiella viridis</name>
    <dbReference type="NCBI Taxonomy" id="676208"/>
    <lineage>
        <taxon>Bacteria</taxon>
        <taxon>Pseudomonadati</taxon>
        <taxon>Pseudomonadota</taxon>
        <taxon>Gammaproteobacteria</taxon>
        <taxon>Legionellales</taxon>
        <taxon>Coxiellaceae</taxon>
        <taxon>Rickettsiella</taxon>
    </lineage>
</organism>
<feature type="domain" description="B5" evidence="19">
    <location>
        <begin position="401"/>
        <end position="479"/>
    </location>
</feature>
<evidence type="ECO:0000313" key="21">
    <source>
        <dbReference type="Proteomes" id="UP000282483"/>
    </source>
</evidence>
<dbReference type="Pfam" id="PF01588">
    <property type="entry name" value="tRNA_bind"/>
    <property type="match status" value="1"/>
</dbReference>
<gene>
    <name evidence="15 20" type="primary">pheT</name>
    <name evidence="20" type="ORF">RVIR1_07210</name>
</gene>
<evidence type="ECO:0000256" key="13">
    <source>
        <dbReference type="ARBA" id="ARBA00023146"/>
    </source>
</evidence>
<dbReference type="Pfam" id="PF03147">
    <property type="entry name" value="FDX-ACB"/>
    <property type="match status" value="1"/>
</dbReference>
<dbReference type="Gene3D" id="3.30.930.10">
    <property type="entry name" value="Bira Bifunctional Protein, Domain 2"/>
    <property type="match status" value="1"/>
</dbReference>
<dbReference type="EMBL" id="AP018005">
    <property type="protein sequence ID" value="BBB15211.1"/>
    <property type="molecule type" value="Genomic_DNA"/>
</dbReference>
<dbReference type="PANTHER" id="PTHR10947:SF0">
    <property type="entry name" value="PHENYLALANINE--TRNA LIGASE BETA SUBUNIT"/>
    <property type="match status" value="1"/>
</dbReference>
<dbReference type="PROSITE" id="PS50886">
    <property type="entry name" value="TRBD"/>
    <property type="match status" value="1"/>
</dbReference>
<dbReference type="SUPFAM" id="SSF56037">
    <property type="entry name" value="PheT/TilS domain"/>
    <property type="match status" value="1"/>
</dbReference>
<evidence type="ECO:0000256" key="14">
    <source>
        <dbReference type="ARBA" id="ARBA00049255"/>
    </source>
</evidence>
<dbReference type="PANTHER" id="PTHR10947">
    <property type="entry name" value="PHENYLALANYL-TRNA SYNTHETASE BETA CHAIN AND LEUCINE-RICH REPEAT-CONTAINING PROTEIN 47"/>
    <property type="match status" value="1"/>
</dbReference>
<feature type="domain" description="FDX-ACB" evidence="18">
    <location>
        <begin position="701"/>
        <end position="794"/>
    </location>
</feature>
<dbReference type="Gene3D" id="3.30.70.380">
    <property type="entry name" value="Ferrodoxin-fold anticodon-binding domain"/>
    <property type="match status" value="1"/>
</dbReference>
<dbReference type="InterPro" id="IPR041616">
    <property type="entry name" value="PheRS_beta_core"/>
</dbReference>
<dbReference type="FunFam" id="2.40.50.140:FF:000045">
    <property type="entry name" value="Phenylalanine--tRNA ligase beta subunit"/>
    <property type="match status" value="1"/>
</dbReference>
<keyword evidence="12 15" id="KW-0648">Protein biosynthesis</keyword>
<dbReference type="InterPro" id="IPR012340">
    <property type="entry name" value="NA-bd_OB-fold"/>
</dbReference>
<dbReference type="Pfam" id="PF03483">
    <property type="entry name" value="B3_4"/>
    <property type="match status" value="1"/>
</dbReference>
<dbReference type="InterPro" id="IPR045864">
    <property type="entry name" value="aa-tRNA-synth_II/BPL/LPL"/>
</dbReference>
<dbReference type="FunFam" id="3.30.70.380:FF:000001">
    <property type="entry name" value="Phenylalanine--tRNA ligase beta subunit"/>
    <property type="match status" value="1"/>
</dbReference>
<evidence type="ECO:0000256" key="3">
    <source>
        <dbReference type="ARBA" id="ARBA00011209"/>
    </source>
</evidence>
<dbReference type="SMART" id="SM00874">
    <property type="entry name" value="B5"/>
    <property type="match status" value="1"/>
</dbReference>
<sequence>MKLSEQWLREWVNPKLDVHALAEQLTLAGLEVESVDPVAGQFNQVVVGHIKGVEPHPDPKVSRLQICQVDVGSSDLLTIVCGAPNARAGLKVAVACVGATLPNDMRIKEAKLRGVVSQGMLCSQSELGLTKESEGILELPLDAPIGKDLRDYLQLDDHAIDVHLTPNRGDCLSVKGLARDLAALTGSPLLAHAIPNSTPDITDQLPITIKSAEDCSRYCARIIRGINPHAQTPIWMVERLRRSGFRAIYPVVDVTNYVLLELGQPLHAFDLSRLDSEIIVRRAKKDEKLVLLDGKEVSLDKETLVIADKTQAQAIAGVMGGLDSSVSTQTTDVLLESAFFNPTVLAGRARHYGLNSESAYRFERGVDPDLASQAIERATQLLLEIVGGKSGPVLESQSVLAKQTAITLSQTRVKKLLGITLTEADIEGILQRLGMVFSKHTHEENSWQVTPPSWRFDIHKEADLIEELARVHGYPNIPETLPCATLHFKGNTESKLPLNRVRQLLVDRDYHEAITYSFTSPQLQHSIDPQQTPFTLVNPISSELSVMRSSLWPGLLNAARYNQKRQQSRVRLFETGLCFQTVQEALSQNPLLAGIAMGDSAAEQWGLVKKPIDFFSVKSDIEALLRLTGQLIDTHFIPTSHPALHPGQSAELIQGEKVLGYFGALHPKLLMELDLIGPVYLFELSLSKMTQSTLPCFEPFSKFPLVRRDISFWIEETFSAQAILEQVKKDAGDWLNDTYLFDVYHDKEKEQGKRSLALALLWQHPSRTLVDTEVDDLLKKVIQGLQQRFTIQLRE</sequence>
<dbReference type="InterPro" id="IPR004532">
    <property type="entry name" value="Phe-tRNA-ligase_IIc_bsu_bact"/>
</dbReference>
<evidence type="ECO:0000256" key="12">
    <source>
        <dbReference type="ARBA" id="ARBA00022917"/>
    </source>
</evidence>
<keyword evidence="4 15" id="KW-0963">Cytoplasm</keyword>
<keyword evidence="5 16" id="KW-0820">tRNA-binding</keyword>
<evidence type="ECO:0000256" key="2">
    <source>
        <dbReference type="ARBA" id="ARBA00008653"/>
    </source>
</evidence>
<dbReference type="InterPro" id="IPR005146">
    <property type="entry name" value="B3/B4_tRNA-bd"/>
</dbReference>
<evidence type="ECO:0000256" key="16">
    <source>
        <dbReference type="PROSITE-ProRule" id="PRU00209"/>
    </source>
</evidence>
<reference evidence="20 21" key="1">
    <citation type="submission" date="2017-03" db="EMBL/GenBank/DDBJ databases">
        <title>The genome sequence of Candidatus Rickettsiella viridis.</title>
        <authorList>
            <person name="Nikoh N."/>
            <person name="Tsuchida T."/>
            <person name="Yamaguchi K."/>
            <person name="Maeda T."/>
            <person name="Shigenobu S."/>
            <person name="Fukatsu T."/>
        </authorList>
    </citation>
    <scope>NUCLEOTIDE SEQUENCE [LARGE SCALE GENOMIC DNA]</scope>
    <source>
        <strain evidence="20 21">Ap-RA04</strain>
    </source>
</reference>
<dbReference type="KEGG" id="rvi:RVIR1_07210"/>
<evidence type="ECO:0000256" key="6">
    <source>
        <dbReference type="ARBA" id="ARBA00022598"/>
    </source>
</evidence>
<dbReference type="Gene3D" id="3.30.56.10">
    <property type="match status" value="2"/>
</dbReference>
<name>A0A2Z5UVZ8_9COXI</name>
<keyword evidence="9 15" id="KW-0067">ATP-binding</keyword>
<comment type="subunit">
    <text evidence="3 15">Tetramer of two alpha and two beta subunits.</text>
</comment>
<evidence type="ECO:0000313" key="20">
    <source>
        <dbReference type="EMBL" id="BBB15211.1"/>
    </source>
</evidence>
<feature type="binding site" evidence="15">
    <location>
        <position position="457"/>
    </location>
    <ligand>
        <name>Mg(2+)</name>
        <dbReference type="ChEBI" id="CHEBI:18420"/>
        <note>shared with alpha subunit</note>
    </ligand>
</feature>
<keyword evidence="7 15" id="KW-0479">Metal-binding</keyword>
<dbReference type="GO" id="GO:0000287">
    <property type="term" value="F:magnesium ion binding"/>
    <property type="evidence" value="ECO:0007669"/>
    <property type="project" value="UniProtKB-UniRule"/>
</dbReference>
<feature type="binding site" evidence="15">
    <location>
        <position position="467"/>
    </location>
    <ligand>
        <name>Mg(2+)</name>
        <dbReference type="ChEBI" id="CHEBI:18420"/>
        <note>shared with alpha subunit</note>
    </ligand>
</feature>
<evidence type="ECO:0000256" key="10">
    <source>
        <dbReference type="ARBA" id="ARBA00022842"/>
    </source>
</evidence>
<dbReference type="GO" id="GO:0004826">
    <property type="term" value="F:phenylalanine-tRNA ligase activity"/>
    <property type="evidence" value="ECO:0007669"/>
    <property type="project" value="UniProtKB-UniRule"/>
</dbReference>
<dbReference type="SMART" id="SM00873">
    <property type="entry name" value="B3_4"/>
    <property type="match status" value="1"/>
</dbReference>
<dbReference type="GO" id="GO:0000049">
    <property type="term" value="F:tRNA binding"/>
    <property type="evidence" value="ECO:0007669"/>
    <property type="project" value="UniProtKB-UniRule"/>
</dbReference>
<keyword evidence="13 15" id="KW-0030">Aminoacyl-tRNA synthetase</keyword>
<evidence type="ECO:0000256" key="4">
    <source>
        <dbReference type="ARBA" id="ARBA00022490"/>
    </source>
</evidence>
<evidence type="ECO:0000256" key="5">
    <source>
        <dbReference type="ARBA" id="ARBA00022555"/>
    </source>
</evidence>
<keyword evidence="21" id="KW-1185">Reference proteome</keyword>
<dbReference type="InterPro" id="IPR005147">
    <property type="entry name" value="tRNA_synthase_B5-dom"/>
</dbReference>
<dbReference type="NCBIfam" id="NF045760">
    <property type="entry name" value="YtpR"/>
    <property type="match status" value="1"/>
</dbReference>
<dbReference type="HAMAP" id="MF_00283">
    <property type="entry name" value="Phe_tRNA_synth_beta1"/>
    <property type="match status" value="1"/>
</dbReference>
<dbReference type="InterPro" id="IPR020825">
    <property type="entry name" value="Phe-tRNA_synthase-like_B3/B4"/>
</dbReference>
<dbReference type="InterPro" id="IPR036690">
    <property type="entry name" value="Fdx_antiC-bd_sf"/>
</dbReference>
<dbReference type="SUPFAM" id="SSF46955">
    <property type="entry name" value="Putative DNA-binding domain"/>
    <property type="match status" value="1"/>
</dbReference>
<accession>A0A2Z5UVZ8</accession>
<comment type="cofactor">
    <cofactor evidence="15">
        <name>Mg(2+)</name>
        <dbReference type="ChEBI" id="CHEBI:18420"/>
    </cofactor>
    <text evidence="15">Binds 2 magnesium ions per tetramer.</text>
</comment>
<comment type="catalytic activity">
    <reaction evidence="14 15">
        <text>tRNA(Phe) + L-phenylalanine + ATP = L-phenylalanyl-tRNA(Phe) + AMP + diphosphate + H(+)</text>
        <dbReference type="Rhea" id="RHEA:19413"/>
        <dbReference type="Rhea" id="RHEA-COMP:9668"/>
        <dbReference type="Rhea" id="RHEA-COMP:9699"/>
        <dbReference type="ChEBI" id="CHEBI:15378"/>
        <dbReference type="ChEBI" id="CHEBI:30616"/>
        <dbReference type="ChEBI" id="CHEBI:33019"/>
        <dbReference type="ChEBI" id="CHEBI:58095"/>
        <dbReference type="ChEBI" id="CHEBI:78442"/>
        <dbReference type="ChEBI" id="CHEBI:78531"/>
        <dbReference type="ChEBI" id="CHEBI:456215"/>
        <dbReference type="EC" id="6.1.1.20"/>
    </reaction>
</comment>
<evidence type="ECO:0000259" key="17">
    <source>
        <dbReference type="PROSITE" id="PS50886"/>
    </source>
</evidence>
<feature type="binding site" evidence="15">
    <location>
        <position position="466"/>
    </location>
    <ligand>
        <name>Mg(2+)</name>
        <dbReference type="ChEBI" id="CHEBI:18420"/>
        <note>shared with alpha subunit</note>
    </ligand>
</feature>
<keyword evidence="6 15" id="KW-0436">Ligase</keyword>
<proteinExistence type="inferred from homology"/>
<evidence type="ECO:0000259" key="19">
    <source>
        <dbReference type="PROSITE" id="PS51483"/>
    </source>
</evidence>
<dbReference type="Proteomes" id="UP000282483">
    <property type="component" value="Chromosome"/>
</dbReference>
<protein>
    <recommendedName>
        <fullName evidence="15">Phenylalanine--tRNA ligase beta subunit</fullName>
        <ecNumber evidence="15">6.1.1.20</ecNumber>
    </recommendedName>
    <alternativeName>
        <fullName evidence="15">Phenylalanyl-tRNA synthetase beta subunit</fullName>
        <shortName evidence="15">PheRS</shortName>
    </alternativeName>
</protein>
<dbReference type="SMART" id="SM00896">
    <property type="entry name" value="FDX-ACB"/>
    <property type="match status" value="1"/>
</dbReference>
<dbReference type="CDD" id="cd00769">
    <property type="entry name" value="PheRS_beta_core"/>
    <property type="match status" value="1"/>
</dbReference>
<dbReference type="AlphaFoldDB" id="A0A2Z5UVZ8"/>
<dbReference type="InterPro" id="IPR009061">
    <property type="entry name" value="DNA-bd_dom_put_sf"/>
</dbReference>
<dbReference type="Pfam" id="PF17759">
    <property type="entry name" value="tRNA_synthFbeta"/>
    <property type="match status" value="1"/>
</dbReference>
<dbReference type="InterPro" id="IPR005121">
    <property type="entry name" value="Fdx_antiC-bd"/>
</dbReference>
<dbReference type="SUPFAM" id="SSF50249">
    <property type="entry name" value="Nucleic acid-binding proteins"/>
    <property type="match status" value="1"/>
</dbReference>
<dbReference type="Gene3D" id="3.50.40.10">
    <property type="entry name" value="Phenylalanyl-trna Synthetase, Chain B, domain 3"/>
    <property type="match status" value="1"/>
</dbReference>
<evidence type="ECO:0000256" key="7">
    <source>
        <dbReference type="ARBA" id="ARBA00022723"/>
    </source>
</evidence>
<evidence type="ECO:0000256" key="8">
    <source>
        <dbReference type="ARBA" id="ARBA00022741"/>
    </source>
</evidence>
<keyword evidence="8 15" id="KW-0547">Nucleotide-binding</keyword>
<dbReference type="EC" id="6.1.1.20" evidence="15"/>
<dbReference type="GO" id="GO:0009328">
    <property type="term" value="C:phenylalanine-tRNA ligase complex"/>
    <property type="evidence" value="ECO:0007669"/>
    <property type="project" value="TreeGrafter"/>
</dbReference>
<dbReference type="FunFam" id="3.30.930.10:FF:000022">
    <property type="entry name" value="Phenylalanine--tRNA ligase beta subunit"/>
    <property type="match status" value="1"/>
</dbReference>
<evidence type="ECO:0000256" key="9">
    <source>
        <dbReference type="ARBA" id="ARBA00022840"/>
    </source>
</evidence>
<feature type="domain" description="TRNA-binding" evidence="17">
    <location>
        <begin position="39"/>
        <end position="150"/>
    </location>
</feature>
<evidence type="ECO:0000256" key="1">
    <source>
        <dbReference type="ARBA" id="ARBA00004496"/>
    </source>
</evidence>
<keyword evidence="11 16" id="KW-0694">RNA-binding</keyword>
<dbReference type="PROSITE" id="PS51483">
    <property type="entry name" value="B5"/>
    <property type="match status" value="1"/>
</dbReference>